<keyword evidence="3" id="KW-1185">Reference proteome</keyword>
<keyword evidence="1" id="KW-0732">Signal</keyword>
<dbReference type="EMBL" id="JACXSS010000001">
    <property type="protein sequence ID" value="MBD9354631.1"/>
    <property type="molecule type" value="Genomic_DNA"/>
</dbReference>
<protein>
    <submittedName>
        <fullName evidence="2">Uncharacterized protein</fullName>
    </submittedName>
</protein>
<evidence type="ECO:0000313" key="2">
    <source>
        <dbReference type="EMBL" id="MBD9354631.1"/>
    </source>
</evidence>
<feature type="signal peptide" evidence="1">
    <location>
        <begin position="1"/>
        <end position="24"/>
    </location>
</feature>
<proteinExistence type="predicted"/>
<dbReference type="RefSeq" id="WP_192372675.1">
    <property type="nucleotide sequence ID" value="NZ_CAJHIV010000001.1"/>
</dbReference>
<comment type="caution">
    <text evidence="2">The sequence shown here is derived from an EMBL/GenBank/DDBJ whole genome shotgun (WGS) entry which is preliminary data.</text>
</comment>
<gene>
    <name evidence="2" type="ORF">IE877_01820</name>
</gene>
<organism evidence="2 3">
    <name type="scientific">Methylomonas albis</name>
    <dbReference type="NCBI Taxonomy" id="1854563"/>
    <lineage>
        <taxon>Bacteria</taxon>
        <taxon>Pseudomonadati</taxon>
        <taxon>Pseudomonadota</taxon>
        <taxon>Gammaproteobacteria</taxon>
        <taxon>Methylococcales</taxon>
        <taxon>Methylococcaceae</taxon>
        <taxon>Methylomonas</taxon>
    </lineage>
</organism>
<reference evidence="2 3" key="1">
    <citation type="submission" date="2020-09" db="EMBL/GenBank/DDBJ databases">
        <title>Methylomonas albis sp. nov. and Methylomonas fluvii sp. nov.: Two cold-adapted methanotrophs from the River Elbe and an amended description of Methylovulum psychrotolerans strain Eb1.</title>
        <authorList>
            <person name="Bussmann I.K."/>
            <person name="Klings K.-W."/>
            <person name="Warnstedt J."/>
            <person name="Hoppert M."/>
            <person name="Saborowski A."/>
            <person name="Horn F."/>
            <person name="Liebner S."/>
        </authorList>
    </citation>
    <scope>NUCLEOTIDE SEQUENCE [LARGE SCALE GENOMIC DNA]</scope>
    <source>
        <strain evidence="2 3">EbA</strain>
    </source>
</reference>
<sequence>MINTQLIKKFLTGLLLTVSAVASAQEYPAADFQPKVLYRDPAIAEVAKASSPTAATSTSNMPCVQQQEAPEVDAKYPAASFQPKVVFSAAGS</sequence>
<evidence type="ECO:0000313" key="3">
    <source>
        <dbReference type="Proteomes" id="UP000652176"/>
    </source>
</evidence>
<feature type="chain" id="PRO_5047092065" evidence="1">
    <location>
        <begin position="25"/>
        <end position="92"/>
    </location>
</feature>
<evidence type="ECO:0000256" key="1">
    <source>
        <dbReference type="SAM" id="SignalP"/>
    </source>
</evidence>
<dbReference type="Proteomes" id="UP000652176">
    <property type="component" value="Unassembled WGS sequence"/>
</dbReference>
<accession>A0ABR9CV20</accession>
<name>A0ABR9CV20_9GAMM</name>